<proteinExistence type="inferred from homology"/>
<feature type="domain" description="HhH-GPD" evidence="13">
    <location>
        <begin position="169"/>
        <end position="371"/>
    </location>
</feature>
<dbReference type="PANTHER" id="PTHR10242">
    <property type="entry name" value="8-OXOGUANINE DNA GLYCOSYLASE"/>
    <property type="match status" value="1"/>
</dbReference>
<dbReference type="Proteomes" id="UP000248349">
    <property type="component" value="Unassembled WGS sequence"/>
</dbReference>
<dbReference type="CDD" id="cd00056">
    <property type="entry name" value="ENDO3c"/>
    <property type="match status" value="1"/>
</dbReference>
<dbReference type="EMBL" id="KZ821220">
    <property type="protein sequence ID" value="PYH48801.1"/>
    <property type="molecule type" value="Genomic_DNA"/>
</dbReference>
<evidence type="ECO:0000256" key="3">
    <source>
        <dbReference type="ARBA" id="ARBA00012720"/>
    </source>
</evidence>
<keyword evidence="7" id="KW-0456">Lyase</keyword>
<sequence length="461" mass="51447">MTVGAFSEWRKLPVSLSELCINTTLRCGQSFRWHNVSDSDEWRCVLHGRLVSLKQDPTYLYYRTYLPFQPPKTISPLQPPSPRQQTTNGRNSLHHLRNISDDTSAATAAIDTDPILPLLTAYFNLPANLTNLYEGWSKHDANFRKKAPQFTGIRILRQDAWEALIGFICSSNNNISRITQMVEKICLRYGPFVASVDGRAYHDFPSPEALVAETDDEDVEATLRGLGFGYRAKYICQTARIVALEREKGWLEGLRNPESVALGSVAVGEGSPVNNSDSGEEWKEEGREGYRLAHAKLLELQGVGPKVADCVCLMGLGWGEAVPVDTHVWQIAQRDYKFGKGSNKSLNKVLYDAVGNHFRKLWGKEAGWAQSVLFTANLRSFSDRLAATSSNVGVKVEVKEEEDEGVEVKTEVTTATTIPVKRAGSENGVEIKAEDEKDTHAVLQASQTTTTRRMSKRLRKR</sequence>
<dbReference type="InterPro" id="IPR011257">
    <property type="entry name" value="DNA_glycosylase"/>
</dbReference>
<evidence type="ECO:0000256" key="4">
    <source>
        <dbReference type="ARBA" id="ARBA00022763"/>
    </source>
</evidence>
<evidence type="ECO:0000256" key="10">
    <source>
        <dbReference type="ARBA" id="ARBA00023295"/>
    </source>
</evidence>
<evidence type="ECO:0000256" key="9">
    <source>
        <dbReference type="ARBA" id="ARBA00023268"/>
    </source>
</evidence>
<evidence type="ECO:0000256" key="7">
    <source>
        <dbReference type="ARBA" id="ARBA00023239"/>
    </source>
</evidence>
<dbReference type="EC" id="4.2.99.18" evidence="3"/>
<evidence type="ECO:0000259" key="13">
    <source>
        <dbReference type="SMART" id="SM00478"/>
    </source>
</evidence>
<protein>
    <recommendedName>
        <fullName evidence="3">DNA-(apurinic or apyrimidinic site) lyase</fullName>
        <ecNumber evidence="3">4.2.99.18</ecNumber>
    </recommendedName>
</protein>
<comment type="subcellular location">
    <subcellularLocation>
        <location evidence="1">Nucleus</location>
    </subcellularLocation>
</comment>
<evidence type="ECO:0000256" key="8">
    <source>
        <dbReference type="ARBA" id="ARBA00023242"/>
    </source>
</evidence>
<dbReference type="InterPro" id="IPR003265">
    <property type="entry name" value="HhH-GPD_domain"/>
</dbReference>
<feature type="region of interest" description="Disordered" evidence="12">
    <location>
        <begin position="436"/>
        <end position="461"/>
    </location>
</feature>
<dbReference type="InterPro" id="IPR012904">
    <property type="entry name" value="OGG_N"/>
</dbReference>
<dbReference type="RefSeq" id="XP_025434783.1">
    <property type="nucleotide sequence ID" value="XM_025573109.1"/>
</dbReference>
<keyword evidence="6" id="KW-0234">DNA repair</keyword>
<dbReference type="SUPFAM" id="SSF48150">
    <property type="entry name" value="DNA-glycosylase"/>
    <property type="match status" value="1"/>
</dbReference>
<reference evidence="14 15" key="1">
    <citation type="submission" date="2016-12" db="EMBL/GenBank/DDBJ databases">
        <title>The genomes of Aspergillus section Nigri reveals drivers in fungal speciation.</title>
        <authorList>
            <consortium name="DOE Joint Genome Institute"/>
            <person name="Vesth T.C."/>
            <person name="Nybo J."/>
            <person name="Theobald S."/>
            <person name="Brandl J."/>
            <person name="Frisvad J.C."/>
            <person name="Nielsen K.F."/>
            <person name="Lyhne E.K."/>
            <person name="Kogle M.E."/>
            <person name="Kuo A."/>
            <person name="Riley R."/>
            <person name="Clum A."/>
            <person name="Nolan M."/>
            <person name="Lipzen A."/>
            <person name="Salamov A."/>
            <person name="Henrissat B."/>
            <person name="Wiebenga A."/>
            <person name="De Vries R.P."/>
            <person name="Grigoriev I.V."/>
            <person name="Mortensen U.H."/>
            <person name="Andersen M.R."/>
            <person name="Baker S.E."/>
        </authorList>
    </citation>
    <scope>NUCLEOTIDE SEQUENCE [LARGE SCALE GENOMIC DNA]</scope>
    <source>
        <strain evidence="14 15">JOP 1030-1</strain>
    </source>
</reference>
<keyword evidence="15" id="KW-1185">Reference proteome</keyword>
<keyword evidence="4" id="KW-0227">DNA damage</keyword>
<dbReference type="InterPro" id="IPR023170">
    <property type="entry name" value="HhH_base_excis_C"/>
</dbReference>
<keyword evidence="5" id="KW-0378">Hydrolase</keyword>
<dbReference type="STRING" id="1450539.A0A318ZMF0"/>
<keyword evidence="9" id="KW-0511">Multifunctional enzyme</keyword>
<dbReference type="GO" id="GO:0034039">
    <property type="term" value="F:8-oxo-7,8-dihydroguanine DNA N-glycosylase activity"/>
    <property type="evidence" value="ECO:0007669"/>
    <property type="project" value="TreeGrafter"/>
</dbReference>
<gene>
    <name evidence="14" type="ORF">BP01DRAFT_332816</name>
</gene>
<dbReference type="GO" id="GO:0006289">
    <property type="term" value="P:nucleotide-excision repair"/>
    <property type="evidence" value="ECO:0007669"/>
    <property type="project" value="InterPro"/>
</dbReference>
<dbReference type="Pfam" id="PF00730">
    <property type="entry name" value="HhH-GPD"/>
    <property type="match status" value="1"/>
</dbReference>
<keyword evidence="10" id="KW-0326">Glycosidase</keyword>
<dbReference type="PANTHER" id="PTHR10242:SF2">
    <property type="entry name" value="N-GLYCOSYLASE_DNA LYASE"/>
    <property type="match status" value="1"/>
</dbReference>
<organism evidence="14 15">
    <name type="scientific">Aspergillus saccharolyticus JOP 1030-1</name>
    <dbReference type="NCBI Taxonomy" id="1450539"/>
    <lineage>
        <taxon>Eukaryota</taxon>
        <taxon>Fungi</taxon>
        <taxon>Dikarya</taxon>
        <taxon>Ascomycota</taxon>
        <taxon>Pezizomycotina</taxon>
        <taxon>Eurotiomycetes</taxon>
        <taxon>Eurotiomycetidae</taxon>
        <taxon>Eurotiales</taxon>
        <taxon>Aspergillaceae</taxon>
        <taxon>Aspergillus</taxon>
        <taxon>Aspergillus subgen. Circumdati</taxon>
    </lineage>
</organism>
<dbReference type="GO" id="GO:0005634">
    <property type="term" value="C:nucleus"/>
    <property type="evidence" value="ECO:0007669"/>
    <property type="project" value="UniProtKB-SubCell"/>
</dbReference>
<dbReference type="SMART" id="SM00478">
    <property type="entry name" value="ENDO3c"/>
    <property type="match status" value="1"/>
</dbReference>
<evidence type="ECO:0000313" key="15">
    <source>
        <dbReference type="Proteomes" id="UP000248349"/>
    </source>
</evidence>
<dbReference type="Pfam" id="PF07934">
    <property type="entry name" value="OGG_N"/>
    <property type="match status" value="1"/>
</dbReference>
<evidence type="ECO:0000256" key="2">
    <source>
        <dbReference type="ARBA" id="ARBA00010679"/>
    </source>
</evidence>
<dbReference type="Gene3D" id="3.30.310.40">
    <property type="match status" value="1"/>
</dbReference>
<comment type="similarity">
    <text evidence="2">Belongs to the type-1 OGG1 family.</text>
</comment>
<evidence type="ECO:0000256" key="12">
    <source>
        <dbReference type="SAM" id="MobiDB-lite"/>
    </source>
</evidence>
<dbReference type="GO" id="GO:0006285">
    <property type="term" value="P:base-excision repair, AP site formation"/>
    <property type="evidence" value="ECO:0007669"/>
    <property type="project" value="TreeGrafter"/>
</dbReference>
<dbReference type="GO" id="GO:0140078">
    <property type="term" value="F:class I DNA-(apurinic or apyrimidinic site) endonuclease activity"/>
    <property type="evidence" value="ECO:0007669"/>
    <property type="project" value="UniProtKB-EC"/>
</dbReference>
<dbReference type="GO" id="GO:0003684">
    <property type="term" value="F:damaged DNA binding"/>
    <property type="evidence" value="ECO:0007669"/>
    <property type="project" value="InterPro"/>
</dbReference>
<dbReference type="OrthoDB" id="238681at2759"/>
<accession>A0A318ZMF0</accession>
<dbReference type="Gene3D" id="1.10.1670.10">
    <property type="entry name" value="Helix-hairpin-Helix base-excision DNA repair enzymes (C-terminal)"/>
    <property type="match status" value="1"/>
</dbReference>
<name>A0A318ZMF0_9EURO</name>
<keyword evidence="8" id="KW-0539">Nucleus</keyword>
<comment type="catalytic activity">
    <reaction evidence="11">
        <text>2'-deoxyribonucleotide-(2'-deoxyribose 5'-phosphate)-2'-deoxyribonucleotide-DNA = a 3'-end 2'-deoxyribonucleotide-(2,3-dehydro-2,3-deoxyribose 5'-phosphate)-DNA + a 5'-end 5'-phospho-2'-deoxyribonucleoside-DNA + H(+)</text>
        <dbReference type="Rhea" id="RHEA:66592"/>
        <dbReference type="Rhea" id="RHEA-COMP:13180"/>
        <dbReference type="Rhea" id="RHEA-COMP:16897"/>
        <dbReference type="Rhea" id="RHEA-COMP:17067"/>
        <dbReference type="ChEBI" id="CHEBI:15378"/>
        <dbReference type="ChEBI" id="CHEBI:136412"/>
        <dbReference type="ChEBI" id="CHEBI:157695"/>
        <dbReference type="ChEBI" id="CHEBI:167181"/>
        <dbReference type="EC" id="4.2.99.18"/>
    </reaction>
</comment>
<dbReference type="FunFam" id="1.10.1670.10:FF:000005">
    <property type="entry name" value="N-glycosylase/DNA lyase OGG1"/>
    <property type="match status" value="1"/>
</dbReference>
<dbReference type="SUPFAM" id="SSF55945">
    <property type="entry name" value="TATA-box binding protein-like"/>
    <property type="match status" value="1"/>
</dbReference>
<dbReference type="GeneID" id="37074337"/>
<dbReference type="InterPro" id="IPR052054">
    <property type="entry name" value="Oxidative_DNA_repair_enzyme"/>
</dbReference>
<dbReference type="Gene3D" id="1.10.340.30">
    <property type="entry name" value="Hypothetical protein, domain 2"/>
    <property type="match status" value="1"/>
</dbReference>
<evidence type="ECO:0000256" key="5">
    <source>
        <dbReference type="ARBA" id="ARBA00022801"/>
    </source>
</evidence>
<dbReference type="AlphaFoldDB" id="A0A318ZMF0"/>
<evidence type="ECO:0000256" key="6">
    <source>
        <dbReference type="ARBA" id="ARBA00023204"/>
    </source>
</evidence>
<evidence type="ECO:0000256" key="11">
    <source>
        <dbReference type="ARBA" id="ARBA00044632"/>
    </source>
</evidence>
<evidence type="ECO:0000256" key="1">
    <source>
        <dbReference type="ARBA" id="ARBA00004123"/>
    </source>
</evidence>
<evidence type="ECO:0000313" key="14">
    <source>
        <dbReference type="EMBL" id="PYH48801.1"/>
    </source>
</evidence>